<evidence type="ECO:0000256" key="15">
    <source>
        <dbReference type="RuleBase" id="RU004013"/>
    </source>
</evidence>
<evidence type="ECO:0000256" key="1">
    <source>
        <dbReference type="ARBA" id="ARBA00001946"/>
    </source>
</evidence>
<evidence type="ECO:0000256" key="9">
    <source>
        <dbReference type="ARBA" id="ARBA00022840"/>
    </source>
</evidence>
<comment type="caution">
    <text evidence="12 13">Lacks conserved residue(s) required for the propagation of feature annotation.</text>
</comment>
<feature type="domain" description="Nucleoside diphosphate kinase-like" evidence="17">
    <location>
        <begin position="1"/>
        <end position="138"/>
    </location>
</feature>
<evidence type="ECO:0000256" key="7">
    <source>
        <dbReference type="ARBA" id="ARBA00022741"/>
    </source>
</evidence>
<evidence type="ECO:0000256" key="16">
    <source>
        <dbReference type="SAM" id="MobiDB-lite"/>
    </source>
</evidence>
<dbReference type="PANTHER" id="PTHR11349">
    <property type="entry name" value="NUCLEOSIDE DIPHOSPHATE KINASE"/>
    <property type="match status" value="1"/>
</dbReference>
<feature type="binding site" evidence="12">
    <location>
        <position position="57"/>
    </location>
    <ligand>
        <name>ATP</name>
        <dbReference type="ChEBI" id="CHEBI:30616"/>
    </ligand>
</feature>
<sequence length="150" mass="16999">MERTLVLIKPDGVCKGLIGEVIRRVEKEGFKIVGLKMLRFDEEKAEKFYRPHKGKHFFPGLIKFMLTAPSVALVVEGRGAIRRIREIIGERRPEEAGSETIRGRYASDGRRNIVHGSDSPSSAQQEIACLFGPEEIFPYEKDDWLKSEPG</sequence>
<dbReference type="PROSITE" id="PS51374">
    <property type="entry name" value="NDPK_LIKE"/>
    <property type="match status" value="1"/>
</dbReference>
<evidence type="ECO:0000256" key="11">
    <source>
        <dbReference type="ARBA" id="ARBA00023080"/>
    </source>
</evidence>
<dbReference type="FunFam" id="3.30.70.141:FF:000003">
    <property type="entry name" value="Nucleoside diphosphate kinase"/>
    <property type="match status" value="1"/>
</dbReference>
<dbReference type="InterPro" id="IPR001564">
    <property type="entry name" value="Nucleoside_diP_kinase"/>
</dbReference>
<dbReference type="GO" id="GO:0006228">
    <property type="term" value="P:UTP biosynthetic process"/>
    <property type="evidence" value="ECO:0007669"/>
    <property type="project" value="UniProtKB-UniRule"/>
</dbReference>
<dbReference type="SMART" id="SM00562">
    <property type="entry name" value="NDK"/>
    <property type="match status" value="1"/>
</dbReference>
<dbReference type="Pfam" id="PF00334">
    <property type="entry name" value="NDK"/>
    <property type="match status" value="1"/>
</dbReference>
<dbReference type="InterPro" id="IPR023005">
    <property type="entry name" value="Nucleoside_diP_kinase_AS"/>
</dbReference>
<dbReference type="PRINTS" id="PR01243">
    <property type="entry name" value="NUCDPKINASE"/>
</dbReference>
<dbReference type="Proteomes" id="UP000279422">
    <property type="component" value="Unassembled WGS sequence"/>
</dbReference>
<evidence type="ECO:0000313" key="19">
    <source>
        <dbReference type="Proteomes" id="UP000279422"/>
    </source>
</evidence>
<dbReference type="PROSITE" id="PS00469">
    <property type="entry name" value="NDPK"/>
    <property type="match status" value="1"/>
</dbReference>
<feature type="binding site" evidence="12">
    <location>
        <position position="85"/>
    </location>
    <ligand>
        <name>ATP</name>
        <dbReference type="ChEBI" id="CHEBI:30616"/>
    </ligand>
</feature>
<dbReference type="Gene3D" id="3.30.70.141">
    <property type="entry name" value="Nucleoside diphosphate kinase-like domain"/>
    <property type="match status" value="1"/>
</dbReference>
<dbReference type="EMBL" id="QMPZ01000003">
    <property type="protein sequence ID" value="RLE10737.1"/>
    <property type="molecule type" value="Genomic_DNA"/>
</dbReference>
<evidence type="ECO:0000256" key="5">
    <source>
        <dbReference type="ARBA" id="ARBA00022679"/>
    </source>
</evidence>
<keyword evidence="10 12" id="KW-0460">Magnesium</keyword>
<evidence type="ECO:0000256" key="2">
    <source>
        <dbReference type="ARBA" id="ARBA00008142"/>
    </source>
</evidence>
<comment type="catalytic activity">
    <reaction evidence="12">
        <text>a ribonucleoside 5'-diphosphate + ATP = a ribonucleoside 5'-triphosphate + ADP</text>
        <dbReference type="Rhea" id="RHEA:18113"/>
        <dbReference type="ChEBI" id="CHEBI:30616"/>
        <dbReference type="ChEBI" id="CHEBI:57930"/>
        <dbReference type="ChEBI" id="CHEBI:61557"/>
        <dbReference type="ChEBI" id="CHEBI:456216"/>
        <dbReference type="EC" id="2.7.4.6"/>
    </reaction>
</comment>
<comment type="caution">
    <text evidence="18">The sequence shown here is derived from an EMBL/GenBank/DDBJ whole genome shotgun (WGS) entry which is preliminary data.</text>
</comment>
<dbReference type="GO" id="GO:0005524">
    <property type="term" value="F:ATP binding"/>
    <property type="evidence" value="ECO:0007669"/>
    <property type="project" value="UniProtKB-UniRule"/>
</dbReference>
<keyword evidence="9 12" id="KW-0067">ATP-binding</keyword>
<keyword evidence="12" id="KW-0963">Cytoplasm</keyword>
<dbReference type="GO" id="GO:0046872">
    <property type="term" value="F:metal ion binding"/>
    <property type="evidence" value="ECO:0007669"/>
    <property type="project" value="UniProtKB-KW"/>
</dbReference>
<keyword evidence="5 12" id="KW-0808">Transferase</keyword>
<keyword evidence="8 12" id="KW-0418">Kinase</keyword>
<name>A0A497E628_UNCAE</name>
<dbReference type="HAMAP" id="MF_00451">
    <property type="entry name" value="NDP_kinase"/>
    <property type="match status" value="1"/>
</dbReference>
<evidence type="ECO:0000256" key="10">
    <source>
        <dbReference type="ARBA" id="ARBA00022842"/>
    </source>
</evidence>
<feature type="active site" description="Pros-phosphohistidine intermediate" evidence="12">
    <location>
        <position position="115"/>
    </location>
</feature>
<evidence type="ECO:0000256" key="6">
    <source>
        <dbReference type="ARBA" id="ARBA00022723"/>
    </source>
</evidence>
<comment type="catalytic activity">
    <reaction evidence="12 15">
        <text>a 2'-deoxyribonucleoside 5'-diphosphate + ATP = a 2'-deoxyribonucleoside 5'-triphosphate + ADP</text>
        <dbReference type="Rhea" id="RHEA:44640"/>
        <dbReference type="ChEBI" id="CHEBI:30616"/>
        <dbReference type="ChEBI" id="CHEBI:61560"/>
        <dbReference type="ChEBI" id="CHEBI:73316"/>
        <dbReference type="ChEBI" id="CHEBI:456216"/>
        <dbReference type="EC" id="2.7.4.6"/>
    </reaction>
</comment>
<organism evidence="18 19">
    <name type="scientific">Aerophobetes bacterium</name>
    <dbReference type="NCBI Taxonomy" id="2030807"/>
    <lineage>
        <taxon>Bacteria</taxon>
        <taxon>Candidatus Aerophobota</taxon>
    </lineage>
</organism>
<keyword evidence="12" id="KW-0597">Phosphoprotein</keyword>
<evidence type="ECO:0000256" key="4">
    <source>
        <dbReference type="ARBA" id="ARBA00017632"/>
    </source>
</evidence>
<evidence type="ECO:0000256" key="8">
    <source>
        <dbReference type="ARBA" id="ARBA00022777"/>
    </source>
</evidence>
<comment type="subcellular location">
    <subcellularLocation>
        <location evidence="12">Cytoplasm</location>
    </subcellularLocation>
</comment>
<evidence type="ECO:0000259" key="17">
    <source>
        <dbReference type="SMART" id="SM00562"/>
    </source>
</evidence>
<dbReference type="GO" id="GO:0004550">
    <property type="term" value="F:nucleoside diphosphate kinase activity"/>
    <property type="evidence" value="ECO:0007669"/>
    <property type="project" value="UniProtKB-UniRule"/>
</dbReference>
<proteinExistence type="inferred from homology"/>
<feature type="region of interest" description="Disordered" evidence="16">
    <location>
        <begin position="93"/>
        <end position="125"/>
    </location>
</feature>
<dbReference type="GO" id="GO:0006183">
    <property type="term" value="P:GTP biosynthetic process"/>
    <property type="evidence" value="ECO:0007669"/>
    <property type="project" value="UniProtKB-UniRule"/>
</dbReference>
<accession>A0A497E628</accession>
<dbReference type="InterPro" id="IPR036850">
    <property type="entry name" value="NDK-like_dom_sf"/>
</dbReference>
<comment type="cofactor">
    <cofactor evidence="1 12">
        <name>Mg(2+)</name>
        <dbReference type="ChEBI" id="CHEBI:18420"/>
    </cofactor>
</comment>
<dbReference type="GO" id="GO:0006241">
    <property type="term" value="P:CTP biosynthetic process"/>
    <property type="evidence" value="ECO:0007669"/>
    <property type="project" value="UniProtKB-UniRule"/>
</dbReference>
<keyword evidence="11 12" id="KW-0546">Nucleotide metabolism</keyword>
<feature type="binding site" evidence="12">
    <location>
        <position position="112"/>
    </location>
    <ligand>
        <name>ATP</name>
        <dbReference type="ChEBI" id="CHEBI:30616"/>
    </ligand>
</feature>
<dbReference type="AlphaFoldDB" id="A0A497E628"/>
<dbReference type="EC" id="2.7.4.6" evidence="3 12"/>
<dbReference type="SUPFAM" id="SSF54919">
    <property type="entry name" value="Nucleoside diphosphate kinase, NDK"/>
    <property type="match status" value="1"/>
</dbReference>
<evidence type="ECO:0000256" key="12">
    <source>
        <dbReference type="HAMAP-Rule" id="MF_00451"/>
    </source>
</evidence>
<reference evidence="18 19" key="1">
    <citation type="submission" date="2018-06" db="EMBL/GenBank/DDBJ databases">
        <title>Extensive metabolic versatility and redundancy in microbially diverse, dynamic hydrothermal sediments.</title>
        <authorList>
            <person name="Dombrowski N."/>
            <person name="Teske A."/>
            <person name="Baker B.J."/>
        </authorList>
    </citation>
    <scope>NUCLEOTIDE SEQUENCE [LARGE SCALE GENOMIC DNA]</scope>
    <source>
        <strain evidence="18">B47_G16</strain>
    </source>
</reference>
<comment type="subunit">
    <text evidence="12">Homotetramer.</text>
</comment>
<evidence type="ECO:0000313" key="18">
    <source>
        <dbReference type="EMBL" id="RLE10737.1"/>
    </source>
</evidence>
<dbReference type="GO" id="GO:0005737">
    <property type="term" value="C:cytoplasm"/>
    <property type="evidence" value="ECO:0007669"/>
    <property type="project" value="UniProtKB-SubCell"/>
</dbReference>
<evidence type="ECO:0000256" key="14">
    <source>
        <dbReference type="RuleBase" id="RU004011"/>
    </source>
</evidence>
<comment type="similarity">
    <text evidence="2 12 13 14">Belongs to the NDK family.</text>
</comment>
<evidence type="ECO:0000256" key="13">
    <source>
        <dbReference type="PROSITE-ProRule" id="PRU00706"/>
    </source>
</evidence>
<gene>
    <name evidence="12" type="primary">ndk</name>
    <name evidence="18" type="ORF">DRJ00_00520</name>
</gene>
<dbReference type="InterPro" id="IPR034907">
    <property type="entry name" value="NDK-like_dom"/>
</dbReference>
<feature type="binding site" evidence="12">
    <location>
        <position position="9"/>
    </location>
    <ligand>
        <name>ATP</name>
        <dbReference type="ChEBI" id="CHEBI:30616"/>
    </ligand>
</feature>
<feature type="compositionally biased region" description="Basic and acidic residues" evidence="16">
    <location>
        <begin position="93"/>
        <end position="111"/>
    </location>
</feature>
<protein>
    <recommendedName>
        <fullName evidence="4 12">Nucleoside diphosphate kinase</fullName>
        <shortName evidence="12">NDK</shortName>
        <shortName evidence="12">NDP kinase</shortName>
        <ecNumber evidence="3 12">2.7.4.6</ecNumber>
    </recommendedName>
    <alternativeName>
        <fullName evidence="12">Nucleoside-2-P kinase</fullName>
    </alternativeName>
</protein>
<dbReference type="CDD" id="cd04413">
    <property type="entry name" value="NDPk_I"/>
    <property type="match status" value="1"/>
</dbReference>
<keyword evidence="7 12" id="KW-0547">Nucleotide-binding</keyword>
<dbReference type="NCBIfam" id="NF001908">
    <property type="entry name" value="PRK00668.1"/>
    <property type="match status" value="1"/>
</dbReference>
<feature type="binding site" evidence="12">
    <location>
        <position position="102"/>
    </location>
    <ligand>
        <name>ATP</name>
        <dbReference type="ChEBI" id="CHEBI:30616"/>
    </ligand>
</feature>
<comment type="function">
    <text evidence="12">Major role in the synthesis of nucleoside triphosphates other than ATP. The ATP gamma phosphate is transferred to the NDP beta phosphate via a ping-pong mechanism, using a phosphorylated active-site intermediate.</text>
</comment>
<evidence type="ECO:0000256" key="3">
    <source>
        <dbReference type="ARBA" id="ARBA00012966"/>
    </source>
</evidence>
<keyword evidence="6 12" id="KW-0479">Metal-binding</keyword>